<organism evidence="3 4">
    <name type="scientific">Yoonia maricola</name>
    <dbReference type="NCBI Taxonomy" id="420999"/>
    <lineage>
        <taxon>Bacteria</taxon>
        <taxon>Pseudomonadati</taxon>
        <taxon>Pseudomonadota</taxon>
        <taxon>Alphaproteobacteria</taxon>
        <taxon>Rhodobacterales</taxon>
        <taxon>Paracoccaceae</taxon>
        <taxon>Yoonia</taxon>
    </lineage>
</organism>
<keyword evidence="4" id="KW-1185">Reference proteome</keyword>
<dbReference type="SUPFAM" id="SSF47413">
    <property type="entry name" value="lambda repressor-like DNA-binding domains"/>
    <property type="match status" value="1"/>
</dbReference>
<evidence type="ECO:0000259" key="2">
    <source>
        <dbReference type="PROSITE" id="PS50943"/>
    </source>
</evidence>
<dbReference type="InterPro" id="IPR010982">
    <property type="entry name" value="Lambda_DNA-bd_dom_sf"/>
</dbReference>
<reference evidence="3 4" key="1">
    <citation type="submission" date="2017-11" db="EMBL/GenBank/DDBJ databases">
        <title>Genomic Encyclopedia of Archaeal and Bacterial Type Strains, Phase II (KMG-II): From Individual Species to Whole Genera.</title>
        <authorList>
            <person name="Goeker M."/>
        </authorList>
    </citation>
    <scope>NUCLEOTIDE SEQUENCE [LARGE SCALE GENOMIC DNA]</scope>
    <source>
        <strain evidence="3 4">DSM 29128</strain>
    </source>
</reference>
<dbReference type="EMBL" id="PGTY01000002">
    <property type="protein sequence ID" value="PJI86000.1"/>
    <property type="molecule type" value="Genomic_DNA"/>
</dbReference>
<accession>A0A2M8W511</accession>
<evidence type="ECO:0000313" key="3">
    <source>
        <dbReference type="EMBL" id="PJI86000.1"/>
    </source>
</evidence>
<dbReference type="PROSITE" id="PS50943">
    <property type="entry name" value="HTH_CROC1"/>
    <property type="match status" value="1"/>
</dbReference>
<protein>
    <submittedName>
        <fullName evidence="3">Transcriptional regulator with XRE-family HTH domain</fullName>
    </submittedName>
</protein>
<evidence type="ECO:0000256" key="1">
    <source>
        <dbReference type="ARBA" id="ARBA00023125"/>
    </source>
</evidence>
<dbReference type="AlphaFoldDB" id="A0A2M8W511"/>
<dbReference type="Gene3D" id="1.10.260.40">
    <property type="entry name" value="lambda repressor-like DNA-binding domains"/>
    <property type="match status" value="1"/>
</dbReference>
<dbReference type="InterPro" id="IPR001387">
    <property type="entry name" value="Cro/C1-type_HTH"/>
</dbReference>
<dbReference type="OrthoDB" id="528805at2"/>
<dbReference type="PANTHER" id="PTHR46558:SF13">
    <property type="entry name" value="HTH-TYPE TRANSCRIPTIONAL REGULATOR IMMR"/>
    <property type="match status" value="1"/>
</dbReference>
<name>A0A2M8W511_9RHOB</name>
<dbReference type="CDD" id="cd00093">
    <property type="entry name" value="HTH_XRE"/>
    <property type="match status" value="1"/>
</dbReference>
<dbReference type="Proteomes" id="UP000228531">
    <property type="component" value="Unassembled WGS sequence"/>
</dbReference>
<dbReference type="Pfam" id="PF01381">
    <property type="entry name" value="HTH_3"/>
    <property type="match status" value="1"/>
</dbReference>
<dbReference type="PANTHER" id="PTHR46558">
    <property type="entry name" value="TRACRIPTIONAL REGULATORY PROTEIN-RELATED-RELATED"/>
    <property type="match status" value="1"/>
</dbReference>
<keyword evidence="1" id="KW-0238">DNA-binding</keyword>
<sequence length="136" mass="15584">MGDISALGDRLSALRKAAGLSQSEIAEKLGISRSSYQYYERNERDLPASLLFKLCELFDDDAHRILTGQPSPLIMRRIEEISALIDEYEEDVDVEFKPDARLRVMAKVLRDDFRTHPSTTSSEVKDEIDSLYRMLK</sequence>
<dbReference type="GO" id="GO:0003677">
    <property type="term" value="F:DNA binding"/>
    <property type="evidence" value="ECO:0007669"/>
    <property type="project" value="UniProtKB-KW"/>
</dbReference>
<gene>
    <name evidence="3" type="ORF">BC777_2354</name>
</gene>
<evidence type="ECO:0000313" key="4">
    <source>
        <dbReference type="Proteomes" id="UP000228531"/>
    </source>
</evidence>
<feature type="domain" description="HTH cro/C1-type" evidence="2">
    <location>
        <begin position="11"/>
        <end position="65"/>
    </location>
</feature>
<comment type="caution">
    <text evidence="3">The sequence shown here is derived from an EMBL/GenBank/DDBJ whole genome shotgun (WGS) entry which is preliminary data.</text>
</comment>
<dbReference type="SMART" id="SM00530">
    <property type="entry name" value="HTH_XRE"/>
    <property type="match status" value="1"/>
</dbReference>
<proteinExistence type="predicted"/>
<dbReference type="RefSeq" id="WP_100368336.1">
    <property type="nucleotide sequence ID" value="NZ_PGTY01000002.1"/>
</dbReference>